<feature type="coiled-coil region" evidence="1">
    <location>
        <begin position="490"/>
        <end position="531"/>
    </location>
</feature>
<protein>
    <submittedName>
        <fullName evidence="3">Myosin-J heavy chain-like</fullName>
    </submittedName>
</protein>
<evidence type="ECO:0000313" key="3">
    <source>
        <dbReference type="EMBL" id="CAB3250171.1"/>
    </source>
</evidence>
<gene>
    <name evidence="3" type="primary">Golga3</name>
</gene>
<feature type="coiled-coil region" evidence="1">
    <location>
        <begin position="643"/>
        <end position="670"/>
    </location>
</feature>
<evidence type="ECO:0000256" key="1">
    <source>
        <dbReference type="SAM" id="Coils"/>
    </source>
</evidence>
<feature type="region of interest" description="Disordered" evidence="2">
    <location>
        <begin position="689"/>
        <end position="708"/>
    </location>
</feature>
<reference evidence="3" key="1">
    <citation type="submission" date="2020-04" db="EMBL/GenBank/DDBJ databases">
        <authorList>
            <person name="Neveu A P."/>
        </authorList>
    </citation>
    <scope>NUCLEOTIDE SEQUENCE</scope>
    <source>
        <tissue evidence="3">Whole embryo</tissue>
    </source>
</reference>
<organism evidence="3">
    <name type="scientific">Phallusia mammillata</name>
    <dbReference type="NCBI Taxonomy" id="59560"/>
    <lineage>
        <taxon>Eukaryota</taxon>
        <taxon>Metazoa</taxon>
        <taxon>Chordata</taxon>
        <taxon>Tunicata</taxon>
        <taxon>Ascidiacea</taxon>
        <taxon>Phlebobranchia</taxon>
        <taxon>Ascidiidae</taxon>
        <taxon>Phallusia</taxon>
    </lineage>
</organism>
<accession>A0A6F9DEK8</accession>
<sequence>METSSQTDQENDPVNVVPAVVTMEISSQTDHDNDPVYLTPAAVSMETSTQTDHEHGSMNIVPTVFSSYPTEAVDGSTQTYLDSDRHTVMPSFSLLNSLPLDNTVPKAFNEKGCKQICNTPQTKSSMSDENTLAAVEMVDSFTQTNHDEKPIASSPVCSPYKQRQISIDHGEKVCEHVLPSQSGQCDLHSSYILEQSMDNDSSYMSHESLDRLPLNHHPRQCMQCGNSIRNVADANTQTHHDLQPVYSRSNYNLQLVNTETQTEVSRIKSLDLTDVKSLVRTDIHLNSYFPSANDVSVQTCNEQVENEVILCNMSCQTEHDCKVPKTQTNYLTFESSTQTEHNNTVVGKPWLEPRFLSDVKANSISSQTVLSDNTSSDQCYRDNICKHCGRLPSQKTSIFVQTEQTDLLSSLPNPTEVARILSSGDAAKLKAYKNTVNVLKRKLKAAQETISEQGTSICSLQDELAALKSLLESKTASEKAVNIKEEGLGLDRLQEELRHWKGVAENKEFEISSLKSEIEKLKHGYETETEKQARKSFAQRKLQEKKIKDANERVVALVDANGKLRRSVEKLQIKLTTCSQQLEIGQREKLRYQNRARKLQANLRSLSWLSNSEDKATEKCQTKSLPEETKLKKRNSLEIPSSVKDIENVLSNLKCEISSLERQLSDHNAVVNQSKASWKEIRRPLLSENKSDSVETMQAVDDGFGEIV</sequence>
<dbReference type="AlphaFoldDB" id="A0A6F9DEK8"/>
<evidence type="ECO:0000256" key="2">
    <source>
        <dbReference type="SAM" id="MobiDB-lite"/>
    </source>
</evidence>
<proteinExistence type="evidence at transcript level"/>
<dbReference type="EMBL" id="LR785521">
    <property type="protein sequence ID" value="CAB3250171.1"/>
    <property type="molecule type" value="mRNA"/>
</dbReference>
<name>A0A6F9DEK8_9ASCI</name>
<keyword evidence="1" id="KW-0175">Coiled coil</keyword>